<dbReference type="InterPro" id="IPR001041">
    <property type="entry name" value="2Fe-2S_ferredoxin-type"/>
</dbReference>
<dbReference type="PRINTS" id="PR00409">
    <property type="entry name" value="PHDIOXRDTASE"/>
</dbReference>
<evidence type="ECO:0000259" key="9">
    <source>
        <dbReference type="PROSITE" id="PS51085"/>
    </source>
</evidence>
<name>A0A432V5V9_9HYPH</name>
<keyword evidence="8" id="KW-0411">Iron-sulfur</keyword>
<dbReference type="InterPro" id="IPR036010">
    <property type="entry name" value="2Fe-2S_ferredoxin-like_sf"/>
</dbReference>
<dbReference type="GO" id="GO:0016491">
    <property type="term" value="F:oxidoreductase activity"/>
    <property type="evidence" value="ECO:0007669"/>
    <property type="project" value="UniProtKB-KW"/>
</dbReference>
<dbReference type="InterPro" id="IPR017938">
    <property type="entry name" value="Riboflavin_synthase-like_b-brl"/>
</dbReference>
<protein>
    <submittedName>
        <fullName evidence="11">Oxidoreductase</fullName>
    </submittedName>
</protein>
<dbReference type="PROSITE" id="PS51085">
    <property type="entry name" value="2FE2S_FER_2"/>
    <property type="match status" value="1"/>
</dbReference>
<feature type="domain" description="2Fe-2S ferredoxin-type" evidence="9">
    <location>
        <begin position="234"/>
        <end position="321"/>
    </location>
</feature>
<dbReference type="InterPro" id="IPR050415">
    <property type="entry name" value="MRET"/>
</dbReference>
<keyword evidence="5" id="KW-0479">Metal-binding</keyword>
<dbReference type="GO" id="GO:0051537">
    <property type="term" value="F:2 iron, 2 sulfur cluster binding"/>
    <property type="evidence" value="ECO:0007669"/>
    <property type="project" value="UniProtKB-KW"/>
</dbReference>
<evidence type="ECO:0000256" key="8">
    <source>
        <dbReference type="ARBA" id="ARBA00023014"/>
    </source>
</evidence>
<dbReference type="Pfam" id="PF00111">
    <property type="entry name" value="Fer2"/>
    <property type="match status" value="1"/>
</dbReference>
<dbReference type="SUPFAM" id="SSF54292">
    <property type="entry name" value="2Fe-2S ferredoxin-like"/>
    <property type="match status" value="1"/>
</dbReference>
<evidence type="ECO:0000313" key="11">
    <source>
        <dbReference type="EMBL" id="RUM97566.1"/>
    </source>
</evidence>
<dbReference type="InterPro" id="IPR054582">
    <property type="entry name" value="DmmA-like_N"/>
</dbReference>
<keyword evidence="2" id="KW-0285">Flavoprotein</keyword>
<gene>
    <name evidence="11" type="ORF">EET67_13015</name>
</gene>
<keyword evidence="3" id="KW-0288">FMN</keyword>
<dbReference type="PANTHER" id="PTHR47354">
    <property type="entry name" value="NADH OXIDOREDUCTASE HCR"/>
    <property type="match status" value="1"/>
</dbReference>
<feature type="domain" description="FAD-binding FR-type" evidence="10">
    <location>
        <begin position="5"/>
        <end position="110"/>
    </location>
</feature>
<dbReference type="CDD" id="cd00207">
    <property type="entry name" value="fer2"/>
    <property type="match status" value="1"/>
</dbReference>
<dbReference type="Pfam" id="PF22290">
    <property type="entry name" value="DmmA-like_N"/>
    <property type="match status" value="1"/>
</dbReference>
<comment type="caution">
    <text evidence="11">The sequence shown here is derived from an EMBL/GenBank/DDBJ whole genome shotgun (WGS) entry which is preliminary data.</text>
</comment>
<dbReference type="Gene3D" id="3.10.20.30">
    <property type="match status" value="1"/>
</dbReference>
<dbReference type="RefSeq" id="WP_128627158.1">
    <property type="nucleotide sequence ID" value="NZ_RKST01000011.1"/>
</dbReference>
<evidence type="ECO:0000256" key="2">
    <source>
        <dbReference type="ARBA" id="ARBA00022630"/>
    </source>
</evidence>
<keyword evidence="6" id="KW-0560">Oxidoreductase</keyword>
<dbReference type="InterPro" id="IPR006058">
    <property type="entry name" value="2Fe2S_fd_BS"/>
</dbReference>
<evidence type="ECO:0000256" key="7">
    <source>
        <dbReference type="ARBA" id="ARBA00023004"/>
    </source>
</evidence>
<evidence type="ECO:0000256" key="6">
    <source>
        <dbReference type="ARBA" id="ARBA00023002"/>
    </source>
</evidence>
<dbReference type="PROSITE" id="PS51384">
    <property type="entry name" value="FAD_FR"/>
    <property type="match status" value="1"/>
</dbReference>
<dbReference type="InterPro" id="IPR012675">
    <property type="entry name" value="Beta-grasp_dom_sf"/>
</dbReference>
<evidence type="ECO:0000256" key="3">
    <source>
        <dbReference type="ARBA" id="ARBA00022643"/>
    </source>
</evidence>
<dbReference type="Gene3D" id="2.40.30.10">
    <property type="entry name" value="Translation factors"/>
    <property type="match status" value="1"/>
</dbReference>
<dbReference type="CDD" id="cd06185">
    <property type="entry name" value="PDR_like"/>
    <property type="match status" value="1"/>
</dbReference>
<keyword evidence="7" id="KW-0408">Iron</keyword>
<evidence type="ECO:0000259" key="10">
    <source>
        <dbReference type="PROSITE" id="PS51384"/>
    </source>
</evidence>
<evidence type="ECO:0000256" key="5">
    <source>
        <dbReference type="ARBA" id="ARBA00022723"/>
    </source>
</evidence>
<dbReference type="InterPro" id="IPR039261">
    <property type="entry name" value="FNR_nucleotide-bd"/>
</dbReference>
<dbReference type="SUPFAM" id="SSF52343">
    <property type="entry name" value="Ferredoxin reductase-like, C-terminal NADP-linked domain"/>
    <property type="match status" value="1"/>
</dbReference>
<proteinExistence type="predicted"/>
<evidence type="ECO:0000256" key="4">
    <source>
        <dbReference type="ARBA" id="ARBA00022714"/>
    </source>
</evidence>
<dbReference type="InterPro" id="IPR017927">
    <property type="entry name" value="FAD-bd_FR_type"/>
</dbReference>
<dbReference type="SUPFAM" id="SSF63380">
    <property type="entry name" value="Riboflavin synthase domain-like"/>
    <property type="match status" value="1"/>
</dbReference>
<evidence type="ECO:0000313" key="12">
    <source>
        <dbReference type="Proteomes" id="UP000281647"/>
    </source>
</evidence>
<sequence length="321" mass="35737">MRAGSNRIDVTVTDVVVVNELVKRFHFERTHGGILPTFSGGAHVVVEMRDEGKTRLNPYSLMSSPLDTRDYTISVRRDDAGRGGSLFMHREVKPGQRMVISNPVNLFSLDLRAKKHLMIAGGIGITPFMAQTAQLAGRGGNFELHYACRNDALATYADVLTARYDRRIHLYRDDHGEKLDLEKLLSTQPLGTYLYVCGPAGMIKWVRATAAEAGWPDETVHFEHFAAPQPGKPFDVRLAVSEVDIRVGEHESLLEAIEAAGLNPPYLCRGGVCGQCETNVISYDGKFLHNDHWLSEEDHRSGCKIMPCVSRFEGKSLTLER</sequence>
<keyword evidence="4" id="KW-0001">2Fe-2S</keyword>
<keyword evidence="12" id="KW-1185">Reference proteome</keyword>
<dbReference type="Gene3D" id="3.40.50.80">
    <property type="entry name" value="Nucleotide-binding domain of ferredoxin-NADP reductase (FNR) module"/>
    <property type="match status" value="1"/>
</dbReference>
<dbReference type="PROSITE" id="PS00197">
    <property type="entry name" value="2FE2S_FER_1"/>
    <property type="match status" value="1"/>
</dbReference>
<evidence type="ECO:0000256" key="1">
    <source>
        <dbReference type="ARBA" id="ARBA00001917"/>
    </source>
</evidence>
<dbReference type="Proteomes" id="UP000281647">
    <property type="component" value="Unassembled WGS sequence"/>
</dbReference>
<dbReference type="PANTHER" id="PTHR47354:SF1">
    <property type="entry name" value="CARNITINE MONOOXYGENASE REDUCTASE SUBUNIT"/>
    <property type="match status" value="1"/>
</dbReference>
<dbReference type="OrthoDB" id="9792185at2"/>
<accession>A0A432V5V9</accession>
<comment type="cofactor">
    <cofactor evidence="1">
        <name>FMN</name>
        <dbReference type="ChEBI" id="CHEBI:58210"/>
    </cofactor>
</comment>
<dbReference type="EMBL" id="RKST01000011">
    <property type="protein sequence ID" value="RUM97566.1"/>
    <property type="molecule type" value="Genomic_DNA"/>
</dbReference>
<reference evidence="11 12" key="1">
    <citation type="submission" date="2018-11" db="EMBL/GenBank/DDBJ databases">
        <title>Pseudaminobacter arsenicus sp. nov., an arsenic-resistant bacterium isolated from arsenic-rich aquifers.</title>
        <authorList>
            <person name="Mu Y."/>
        </authorList>
    </citation>
    <scope>NUCLEOTIDE SEQUENCE [LARGE SCALE GENOMIC DNA]</scope>
    <source>
        <strain evidence="11 12">CB3</strain>
    </source>
</reference>
<dbReference type="GO" id="GO:0046872">
    <property type="term" value="F:metal ion binding"/>
    <property type="evidence" value="ECO:0007669"/>
    <property type="project" value="UniProtKB-KW"/>
</dbReference>
<organism evidence="11 12">
    <name type="scientific">Borborobacter arsenicus</name>
    <dbReference type="NCBI Taxonomy" id="1851146"/>
    <lineage>
        <taxon>Bacteria</taxon>
        <taxon>Pseudomonadati</taxon>
        <taxon>Pseudomonadota</taxon>
        <taxon>Alphaproteobacteria</taxon>
        <taxon>Hyphomicrobiales</taxon>
        <taxon>Phyllobacteriaceae</taxon>
        <taxon>Borborobacter</taxon>
    </lineage>
</organism>
<dbReference type="AlphaFoldDB" id="A0A432V5V9"/>